<feature type="region of interest" description="Disordered" evidence="1">
    <location>
        <begin position="39"/>
        <end position="83"/>
    </location>
</feature>
<comment type="caution">
    <text evidence="2">The sequence shown here is derived from an EMBL/GenBank/DDBJ whole genome shotgun (WGS) entry which is preliminary data.</text>
</comment>
<proteinExistence type="predicted"/>
<dbReference type="AlphaFoldDB" id="A0A0V1APD4"/>
<sequence length="83" mass="8678">MPKTSAPGSHSDQVSKLEYLPGSMTVAASCGGDTATNAVVARRSSSSTHSSNSRHPRVELTPVAHTEPDGRTTRPPTTPVVEH</sequence>
<dbReference type="InParanoid" id="A0A0V1APD4"/>
<evidence type="ECO:0000256" key="1">
    <source>
        <dbReference type="SAM" id="MobiDB-lite"/>
    </source>
</evidence>
<dbReference type="PROSITE" id="PS51257">
    <property type="entry name" value="PROKAR_LIPOPROTEIN"/>
    <property type="match status" value="1"/>
</dbReference>
<reference evidence="2 3" key="1">
    <citation type="submission" date="2015-01" db="EMBL/GenBank/DDBJ databases">
        <title>Evolution of Trichinella species and genotypes.</title>
        <authorList>
            <person name="Korhonen P.K."/>
            <person name="Edoardo P."/>
            <person name="Giuseppe L.R."/>
            <person name="Gasser R.B."/>
        </authorList>
    </citation>
    <scope>NUCLEOTIDE SEQUENCE [LARGE SCALE GENOMIC DNA]</scope>
    <source>
        <strain evidence="2">ISS3</strain>
    </source>
</reference>
<accession>A0A0V1APD4</accession>
<organism evidence="2 3">
    <name type="scientific">Trichinella spiralis</name>
    <name type="common">Trichina worm</name>
    <dbReference type="NCBI Taxonomy" id="6334"/>
    <lineage>
        <taxon>Eukaryota</taxon>
        <taxon>Metazoa</taxon>
        <taxon>Ecdysozoa</taxon>
        <taxon>Nematoda</taxon>
        <taxon>Enoplea</taxon>
        <taxon>Dorylaimia</taxon>
        <taxon>Trichinellida</taxon>
        <taxon>Trichinellidae</taxon>
        <taxon>Trichinella</taxon>
    </lineage>
</organism>
<dbReference type="EMBL" id="JYDH01000380">
    <property type="protein sequence ID" value="KRY26596.1"/>
    <property type="molecule type" value="Genomic_DNA"/>
</dbReference>
<feature type="compositionally biased region" description="Low complexity" evidence="1">
    <location>
        <begin position="39"/>
        <end position="53"/>
    </location>
</feature>
<evidence type="ECO:0000313" key="2">
    <source>
        <dbReference type="EMBL" id="KRY26596.1"/>
    </source>
</evidence>
<gene>
    <name evidence="2" type="ORF">T01_11001</name>
</gene>
<keyword evidence="3" id="KW-1185">Reference proteome</keyword>
<protein>
    <submittedName>
        <fullName evidence="2">Uncharacterized protein</fullName>
    </submittedName>
</protein>
<name>A0A0V1APD4_TRISP</name>
<dbReference type="Proteomes" id="UP000054776">
    <property type="component" value="Unassembled WGS sequence"/>
</dbReference>
<evidence type="ECO:0000313" key="3">
    <source>
        <dbReference type="Proteomes" id="UP000054776"/>
    </source>
</evidence>